<dbReference type="PIRSF" id="PIRSF006060">
    <property type="entry name" value="AA_transporter"/>
    <property type="match status" value="1"/>
</dbReference>
<evidence type="ECO:0000256" key="4">
    <source>
        <dbReference type="ARBA" id="ARBA00022989"/>
    </source>
</evidence>
<dbReference type="GO" id="GO:0016020">
    <property type="term" value="C:membrane"/>
    <property type="evidence" value="ECO:0007669"/>
    <property type="project" value="UniProtKB-SubCell"/>
</dbReference>
<dbReference type="InterPro" id="IPR002293">
    <property type="entry name" value="AA/rel_permease1"/>
</dbReference>
<evidence type="ECO:0000256" key="3">
    <source>
        <dbReference type="ARBA" id="ARBA00022692"/>
    </source>
</evidence>
<feature type="transmembrane region" description="Helical" evidence="6">
    <location>
        <begin position="241"/>
        <end position="259"/>
    </location>
</feature>
<comment type="subcellular location">
    <subcellularLocation>
        <location evidence="1">Membrane</location>
        <topology evidence="1">Multi-pass membrane protein</topology>
    </subcellularLocation>
</comment>
<feature type="transmembrane region" description="Helical" evidence="6">
    <location>
        <begin position="408"/>
        <end position="432"/>
    </location>
</feature>
<dbReference type="RefSeq" id="XP_016266540.1">
    <property type="nucleotide sequence ID" value="XM_016402643.1"/>
</dbReference>
<gene>
    <name evidence="7" type="ORF">PV06_02002</name>
</gene>
<name>A0A0D2EEF9_9EURO</name>
<dbReference type="VEuPathDB" id="FungiDB:PV06_02002"/>
<feature type="transmembrane region" description="Helical" evidence="6">
    <location>
        <begin position="198"/>
        <end position="221"/>
    </location>
</feature>
<dbReference type="Pfam" id="PF13520">
    <property type="entry name" value="AA_permease_2"/>
    <property type="match status" value="1"/>
</dbReference>
<dbReference type="Proteomes" id="UP000053342">
    <property type="component" value="Unassembled WGS sequence"/>
</dbReference>
<protein>
    <recommendedName>
        <fullName evidence="9">Amino acid permease/ SLC12A domain-containing protein</fullName>
    </recommendedName>
</protein>
<evidence type="ECO:0000256" key="5">
    <source>
        <dbReference type="ARBA" id="ARBA00023136"/>
    </source>
</evidence>
<keyword evidence="2" id="KW-0813">Transport</keyword>
<evidence type="ECO:0000256" key="6">
    <source>
        <dbReference type="SAM" id="Phobius"/>
    </source>
</evidence>
<dbReference type="GeneID" id="27354076"/>
<evidence type="ECO:0000256" key="1">
    <source>
        <dbReference type="ARBA" id="ARBA00004141"/>
    </source>
</evidence>
<keyword evidence="5 6" id="KW-0472">Membrane</keyword>
<dbReference type="HOGENOM" id="CLU_004495_2_3_1"/>
<keyword evidence="3 6" id="KW-0812">Transmembrane</keyword>
<reference evidence="7 8" key="1">
    <citation type="submission" date="2015-01" db="EMBL/GenBank/DDBJ databases">
        <title>The Genome Sequence of Exophiala oligosperma CBS72588.</title>
        <authorList>
            <consortium name="The Broad Institute Genomics Platform"/>
            <person name="Cuomo C."/>
            <person name="de Hoog S."/>
            <person name="Gorbushina A."/>
            <person name="Stielow B."/>
            <person name="Teixiera M."/>
            <person name="Abouelleil A."/>
            <person name="Chapman S.B."/>
            <person name="Priest M."/>
            <person name="Young S.K."/>
            <person name="Wortman J."/>
            <person name="Nusbaum C."/>
            <person name="Birren B."/>
        </authorList>
    </citation>
    <scope>NUCLEOTIDE SEQUENCE [LARGE SCALE GENOMIC DNA]</scope>
    <source>
        <strain evidence="7 8">CBS 72588</strain>
    </source>
</reference>
<dbReference type="EMBL" id="KN847333">
    <property type="protein sequence ID" value="KIW46324.1"/>
    <property type="molecule type" value="Genomic_DNA"/>
</dbReference>
<feature type="transmembrane region" description="Helical" evidence="6">
    <location>
        <begin position="170"/>
        <end position="191"/>
    </location>
</feature>
<feature type="transmembrane region" description="Helical" evidence="6">
    <location>
        <begin position="324"/>
        <end position="347"/>
    </location>
</feature>
<evidence type="ECO:0000256" key="2">
    <source>
        <dbReference type="ARBA" id="ARBA00022448"/>
    </source>
</evidence>
<evidence type="ECO:0008006" key="9">
    <source>
        <dbReference type="Google" id="ProtNLM"/>
    </source>
</evidence>
<dbReference type="AlphaFoldDB" id="A0A0D2EEF9"/>
<keyword evidence="8" id="KW-1185">Reference proteome</keyword>
<dbReference type="PANTHER" id="PTHR45649:SF14">
    <property type="entry name" value="GABA PERMEASE"/>
    <property type="match status" value="1"/>
</dbReference>
<dbReference type="Gene3D" id="1.20.1740.10">
    <property type="entry name" value="Amino acid/polyamine transporter I"/>
    <property type="match status" value="1"/>
</dbReference>
<feature type="transmembrane region" description="Helical" evidence="6">
    <location>
        <begin position="485"/>
        <end position="506"/>
    </location>
</feature>
<evidence type="ECO:0000313" key="7">
    <source>
        <dbReference type="EMBL" id="KIW46324.1"/>
    </source>
</evidence>
<dbReference type="PANTHER" id="PTHR45649">
    <property type="entry name" value="AMINO-ACID PERMEASE BAT1"/>
    <property type="match status" value="1"/>
</dbReference>
<feature type="transmembrane region" description="Helical" evidence="6">
    <location>
        <begin position="50"/>
        <end position="74"/>
    </location>
</feature>
<proteinExistence type="predicted"/>
<feature type="transmembrane region" description="Helical" evidence="6">
    <location>
        <begin position="80"/>
        <end position="105"/>
    </location>
</feature>
<keyword evidence="4 6" id="KW-1133">Transmembrane helix</keyword>
<sequence>MAKVEFMAKADEMPTEKPDGPPALDVEEGVSSESSIHEGELKRIHTFWSLLAYQTTVLSTWSCNIILYAIIFSLGGPVALIYGTIIVAIGQTLVMASLAEYCSLWPNAGGQAFYTQMVAPEKYRRFLSYTVSYCVLVCEVSVAAGCALNSANIVNTFVDITHPNIEWKPYMMFLLYCGFLILPLITGVLAGSRYGAQLQFFAGCFNVGGLVVWAIVFLVMAEKTDAKFVFTDFINNSGWNSDAWVFILSFYTPIYGLYGTDGVMHLSEEMKNPSRDAPRVMIWSMVWAGVTALLSGIIMCYTVGPNWEARLDEGAPYLVWFMDVTNSVYGGGVFCCVTMMGLNYLTILNQSTASARMVWKMAKQKAFPCSGYLSHISPHYNIPIRALVAFIAVCMLVGLLVLGSQLAFFAILSGGGIAIQISFIIPILCVVLRGRDTILPEGRPQFNLGKTWGNIINIVSLAWSILVVLFYVFPQYMPVVGEIANMNWAIAIIGAVTIFAGVTWVARAKSHYIA</sequence>
<dbReference type="OrthoDB" id="2417308at2759"/>
<organism evidence="7 8">
    <name type="scientific">Exophiala oligosperma</name>
    <dbReference type="NCBI Taxonomy" id="215243"/>
    <lineage>
        <taxon>Eukaryota</taxon>
        <taxon>Fungi</taxon>
        <taxon>Dikarya</taxon>
        <taxon>Ascomycota</taxon>
        <taxon>Pezizomycotina</taxon>
        <taxon>Eurotiomycetes</taxon>
        <taxon>Chaetothyriomycetidae</taxon>
        <taxon>Chaetothyriales</taxon>
        <taxon>Herpotrichiellaceae</taxon>
        <taxon>Exophiala</taxon>
    </lineage>
</organism>
<accession>A0A0D2EEF9</accession>
<feature type="transmembrane region" description="Helical" evidence="6">
    <location>
        <begin position="452"/>
        <end position="473"/>
    </location>
</feature>
<feature type="transmembrane region" description="Helical" evidence="6">
    <location>
        <begin position="382"/>
        <end position="402"/>
    </location>
</feature>
<feature type="transmembrane region" description="Helical" evidence="6">
    <location>
        <begin position="280"/>
        <end position="304"/>
    </location>
</feature>
<feature type="transmembrane region" description="Helical" evidence="6">
    <location>
        <begin position="126"/>
        <end position="150"/>
    </location>
</feature>
<evidence type="ECO:0000313" key="8">
    <source>
        <dbReference type="Proteomes" id="UP000053342"/>
    </source>
</evidence>
<dbReference type="GO" id="GO:0022857">
    <property type="term" value="F:transmembrane transporter activity"/>
    <property type="evidence" value="ECO:0007669"/>
    <property type="project" value="InterPro"/>
</dbReference>